<evidence type="ECO:0000313" key="2">
    <source>
        <dbReference type="Proteomes" id="UP000234323"/>
    </source>
</evidence>
<dbReference type="EMBL" id="LLXI01004646">
    <property type="protein sequence ID" value="PKY60837.1"/>
    <property type="molecule type" value="Genomic_DNA"/>
</dbReference>
<feature type="non-terminal residue" evidence="1">
    <location>
        <position position="1"/>
    </location>
</feature>
<comment type="caution">
    <text evidence="1">The sequence shown here is derived from an EMBL/GenBank/DDBJ whole genome shotgun (WGS) entry which is preliminary data.</text>
</comment>
<proteinExistence type="predicted"/>
<protein>
    <submittedName>
        <fullName evidence="1">Uncharacterized protein</fullName>
    </submittedName>
</protein>
<gene>
    <name evidence="1" type="ORF">RhiirA4_485009</name>
</gene>
<organism evidence="1 2">
    <name type="scientific">Rhizophagus irregularis</name>
    <dbReference type="NCBI Taxonomy" id="588596"/>
    <lineage>
        <taxon>Eukaryota</taxon>
        <taxon>Fungi</taxon>
        <taxon>Fungi incertae sedis</taxon>
        <taxon>Mucoromycota</taxon>
        <taxon>Glomeromycotina</taxon>
        <taxon>Glomeromycetes</taxon>
        <taxon>Glomerales</taxon>
        <taxon>Glomeraceae</taxon>
        <taxon>Rhizophagus</taxon>
    </lineage>
</organism>
<sequence length="97" mass="10607">CGIRKNTFTGEGWVIKKKSKKEKEDAMAKKKAAAFNRQCKELGLEIFQSDKACQQCVAKCLDDRMRGVCLAPPGLTGLIGGGIQTAQELVLPYDALF</sequence>
<name>A0A2I1HPP6_9GLOM</name>
<reference evidence="1 2" key="1">
    <citation type="submission" date="2015-10" db="EMBL/GenBank/DDBJ databases">
        <title>Genome analyses suggest a sexual origin of heterokaryosis in a supposedly ancient asexual fungus.</title>
        <authorList>
            <person name="Ropars J."/>
            <person name="Sedzielewska K."/>
            <person name="Noel J."/>
            <person name="Charron P."/>
            <person name="Farinelli L."/>
            <person name="Marton T."/>
            <person name="Kruger M."/>
            <person name="Pelin A."/>
            <person name="Brachmann A."/>
            <person name="Corradi N."/>
        </authorList>
    </citation>
    <scope>NUCLEOTIDE SEQUENCE [LARGE SCALE GENOMIC DNA]</scope>
    <source>
        <strain evidence="1 2">A4</strain>
    </source>
</reference>
<keyword evidence="2" id="KW-1185">Reference proteome</keyword>
<evidence type="ECO:0000313" key="1">
    <source>
        <dbReference type="EMBL" id="PKY60837.1"/>
    </source>
</evidence>
<dbReference type="AlphaFoldDB" id="A0A2I1HPP6"/>
<accession>A0A2I1HPP6</accession>
<dbReference type="Proteomes" id="UP000234323">
    <property type="component" value="Unassembled WGS sequence"/>
</dbReference>